<sequence>MPLQILVSIPTVFVVILICLICSLNGEIISVEKGKTSGYYRNVENVNEKVFWVRGYADAFVTLFEDTRATAEAYRIVIGGDSNSWTRIRAYHTRVVNQTSNAVLLLEPNTRKFKPFWIKWTSNSLVLGAGVNVGVGVTIRWNLSWSATIRYISVRAGRYYPVEFILDLSCSKVPNL</sequence>
<keyword evidence="4" id="KW-1185">Reference proteome</keyword>
<dbReference type="AlphaFoldDB" id="A0AAN8KC53"/>
<keyword evidence="1" id="KW-0812">Transmembrane</keyword>
<keyword evidence="1" id="KW-0472">Membrane</keyword>
<evidence type="ECO:0000259" key="2">
    <source>
        <dbReference type="Pfam" id="PF12248"/>
    </source>
</evidence>
<comment type="caution">
    <text evidence="3">The sequence shown here is derived from an EMBL/GenBank/DDBJ whole genome shotgun (WGS) entry which is preliminary data.</text>
</comment>
<dbReference type="Pfam" id="PF12248">
    <property type="entry name" value="Methyltransf_FA"/>
    <property type="match status" value="1"/>
</dbReference>
<dbReference type="EMBL" id="JAZGQO010000001">
    <property type="protein sequence ID" value="KAK6194854.1"/>
    <property type="molecule type" value="Genomic_DNA"/>
</dbReference>
<reference evidence="3 4" key="1">
    <citation type="submission" date="2024-01" db="EMBL/GenBank/DDBJ databases">
        <title>The genome of the rayed Mediterranean limpet Patella caerulea (Linnaeus, 1758).</title>
        <authorList>
            <person name="Anh-Thu Weber A."/>
            <person name="Halstead-Nussloch G."/>
        </authorList>
    </citation>
    <scope>NUCLEOTIDE SEQUENCE [LARGE SCALE GENOMIC DNA]</scope>
    <source>
        <strain evidence="3">AATW-2023a</strain>
        <tissue evidence="3">Whole specimen</tissue>
    </source>
</reference>
<protein>
    <recommendedName>
        <fullName evidence="2">Farnesoic acid O-methyl transferase domain-containing protein</fullName>
    </recommendedName>
</protein>
<evidence type="ECO:0000313" key="4">
    <source>
        <dbReference type="Proteomes" id="UP001347796"/>
    </source>
</evidence>
<name>A0AAN8KC53_PATCE</name>
<accession>A0AAN8KC53</accession>
<evidence type="ECO:0000313" key="3">
    <source>
        <dbReference type="EMBL" id="KAK6194854.1"/>
    </source>
</evidence>
<dbReference type="Proteomes" id="UP001347796">
    <property type="component" value="Unassembled WGS sequence"/>
</dbReference>
<feature type="transmembrane region" description="Helical" evidence="1">
    <location>
        <begin position="6"/>
        <end position="26"/>
    </location>
</feature>
<keyword evidence="1" id="KW-1133">Transmembrane helix</keyword>
<organism evidence="3 4">
    <name type="scientific">Patella caerulea</name>
    <name type="common">Rayed Mediterranean limpet</name>
    <dbReference type="NCBI Taxonomy" id="87958"/>
    <lineage>
        <taxon>Eukaryota</taxon>
        <taxon>Metazoa</taxon>
        <taxon>Spiralia</taxon>
        <taxon>Lophotrochozoa</taxon>
        <taxon>Mollusca</taxon>
        <taxon>Gastropoda</taxon>
        <taxon>Patellogastropoda</taxon>
        <taxon>Patelloidea</taxon>
        <taxon>Patellidae</taxon>
        <taxon>Patella</taxon>
    </lineage>
</organism>
<proteinExistence type="predicted"/>
<feature type="domain" description="Farnesoic acid O-methyl transferase" evidence="2">
    <location>
        <begin position="42"/>
        <end position="167"/>
    </location>
</feature>
<evidence type="ECO:0000256" key="1">
    <source>
        <dbReference type="SAM" id="Phobius"/>
    </source>
</evidence>
<gene>
    <name evidence="3" type="ORF">SNE40_000393</name>
</gene>
<dbReference type="InterPro" id="IPR022041">
    <property type="entry name" value="Methyltransf_FA"/>
</dbReference>